<proteinExistence type="inferred from homology"/>
<dbReference type="EMBL" id="JBHRYR010000002">
    <property type="protein sequence ID" value="MFC3852339.1"/>
    <property type="molecule type" value="Genomic_DNA"/>
</dbReference>
<reference evidence="4" key="1">
    <citation type="journal article" date="2019" name="Int. J. Syst. Evol. Microbiol.">
        <title>The Global Catalogue of Microorganisms (GCM) 10K type strain sequencing project: providing services to taxonomists for standard genome sequencing and annotation.</title>
        <authorList>
            <consortium name="The Broad Institute Genomics Platform"/>
            <consortium name="The Broad Institute Genome Sequencing Center for Infectious Disease"/>
            <person name="Wu L."/>
            <person name="Ma J."/>
        </authorList>
    </citation>
    <scope>NUCLEOTIDE SEQUENCE [LARGE SCALE GENOMIC DNA]</scope>
    <source>
        <strain evidence="4">IBRC 10765</strain>
    </source>
</reference>
<dbReference type="PANTHER" id="PTHR37483:SF1">
    <property type="entry name" value="UPF0125 PROTEIN RATB"/>
    <property type="match status" value="1"/>
</dbReference>
<gene>
    <name evidence="3" type="ORF">ACFOOG_05775</name>
</gene>
<dbReference type="RefSeq" id="WP_380694968.1">
    <property type="nucleotide sequence ID" value="NZ_JBHRYR010000002.1"/>
</dbReference>
<accession>A0ABV7ZVW0</accession>
<evidence type="ECO:0000313" key="3">
    <source>
        <dbReference type="EMBL" id="MFC3852339.1"/>
    </source>
</evidence>
<comment type="similarity">
    <text evidence="1 2">Belongs to the UPF0125 (RnfH) family.</text>
</comment>
<organism evidence="3 4">
    <name type="scientific">Saccharospirillum mangrovi</name>
    <dbReference type="NCBI Taxonomy" id="2161747"/>
    <lineage>
        <taxon>Bacteria</taxon>
        <taxon>Pseudomonadati</taxon>
        <taxon>Pseudomonadota</taxon>
        <taxon>Gammaproteobacteria</taxon>
        <taxon>Oceanospirillales</taxon>
        <taxon>Saccharospirillaceae</taxon>
        <taxon>Saccharospirillum</taxon>
    </lineage>
</organism>
<comment type="caution">
    <text evidence="3">The sequence shown here is derived from an EMBL/GenBank/DDBJ whole genome shotgun (WGS) entry which is preliminary data.</text>
</comment>
<dbReference type="InterPro" id="IPR016155">
    <property type="entry name" value="Mopterin_synth/thiamin_S_b"/>
</dbReference>
<evidence type="ECO:0000256" key="2">
    <source>
        <dbReference type="HAMAP-Rule" id="MF_00460"/>
    </source>
</evidence>
<dbReference type="HAMAP" id="MF_00460">
    <property type="entry name" value="UPF0125_RnfH"/>
    <property type="match status" value="1"/>
</dbReference>
<dbReference type="Pfam" id="PF03658">
    <property type="entry name" value="Ub-RnfH"/>
    <property type="match status" value="1"/>
</dbReference>
<dbReference type="InterPro" id="IPR037021">
    <property type="entry name" value="RnfH_sf"/>
</dbReference>
<evidence type="ECO:0000313" key="4">
    <source>
        <dbReference type="Proteomes" id="UP001595617"/>
    </source>
</evidence>
<dbReference type="Proteomes" id="UP001595617">
    <property type="component" value="Unassembled WGS sequence"/>
</dbReference>
<evidence type="ECO:0000256" key="1">
    <source>
        <dbReference type="ARBA" id="ARBA00010645"/>
    </source>
</evidence>
<dbReference type="InterPro" id="IPR005346">
    <property type="entry name" value="RnfH"/>
</dbReference>
<dbReference type="Gene3D" id="3.10.20.280">
    <property type="entry name" value="RnfH-like"/>
    <property type="match status" value="1"/>
</dbReference>
<protein>
    <recommendedName>
        <fullName evidence="2">UPF0125 protein ACFOOG_05775</fullName>
    </recommendedName>
</protein>
<name>A0ABV7ZVW0_9GAMM</name>
<keyword evidence="4" id="KW-1185">Reference proteome</keyword>
<dbReference type="PANTHER" id="PTHR37483">
    <property type="entry name" value="UPF0125 PROTEIN RATB"/>
    <property type="match status" value="1"/>
</dbReference>
<sequence length="96" mass="10698">MADLRIEVAYALPEKQKILSVCVSEGTTYRQAVQLSRIQEEFPDEAIMEAPLGVFGKKVANPETAVVKDGERIEIYRPLLIDPKQARANRAARASK</sequence>
<dbReference type="SUPFAM" id="SSF54285">
    <property type="entry name" value="MoaD/ThiS"/>
    <property type="match status" value="1"/>
</dbReference>
<dbReference type="NCBIfam" id="NF002490">
    <property type="entry name" value="PRK01777.1"/>
    <property type="match status" value="1"/>
</dbReference>